<keyword evidence="5" id="KW-0677">Repeat</keyword>
<dbReference type="RefSeq" id="XP_066934500.1">
    <property type="nucleotide sequence ID" value="XM_067078399.1"/>
</dbReference>
<keyword evidence="6" id="KW-0106">Calcium</keyword>
<keyword evidence="3" id="KW-0519">Myristate</keyword>
<dbReference type="InterPro" id="IPR028846">
    <property type="entry name" value="Recoverin"/>
</dbReference>
<evidence type="ECO:0000256" key="6">
    <source>
        <dbReference type="ARBA" id="ARBA00022837"/>
    </source>
</evidence>
<sequence>MGNYKSKSKLHRKTVNDLRDKTQMSEKELTDWHQAFIKDYPSGKLNVEQFKNIYNKFFPNGDAGVFAEQIFQSFDNNNDGFVDFREFMTGLAVFKKGSVDDKLRWAFSMYDLDKNGQISHSEMLEVVSAIYKMVGDTVELPEDESTPEKRVNKIFSSVDTDHDGYLTLEEFLEVASKDKTIRSLLRCK</sequence>
<dbReference type="GeneID" id="136822158"/>
<dbReference type="SUPFAM" id="SSF47473">
    <property type="entry name" value="EF-hand"/>
    <property type="match status" value="1"/>
</dbReference>
<comment type="similarity">
    <text evidence="1">Belongs to the recoverin family.</text>
</comment>
<evidence type="ECO:0000256" key="9">
    <source>
        <dbReference type="ARBA" id="ARBA00023288"/>
    </source>
</evidence>
<evidence type="ECO:0000256" key="1">
    <source>
        <dbReference type="ARBA" id="ARBA00006049"/>
    </source>
</evidence>
<proteinExistence type="inferred from homology"/>
<dbReference type="PROSITE" id="PS00018">
    <property type="entry name" value="EF_HAND_1"/>
    <property type="match status" value="3"/>
</dbReference>
<reference evidence="11" key="1">
    <citation type="submission" date="2021-01" db="UniProtKB">
        <authorList>
            <consortium name="EnsemblMetazoa"/>
        </authorList>
    </citation>
    <scope>IDENTIFICATION</scope>
</reference>
<evidence type="ECO:0000313" key="12">
    <source>
        <dbReference type="Proteomes" id="UP000594262"/>
    </source>
</evidence>
<dbReference type="PANTHER" id="PTHR23055">
    <property type="entry name" value="CALCIUM BINDING PROTEINS"/>
    <property type="match status" value="1"/>
</dbReference>
<dbReference type="GO" id="GO:0008218">
    <property type="term" value="P:bioluminescence"/>
    <property type="evidence" value="ECO:0007669"/>
    <property type="project" value="UniProtKB-KW"/>
</dbReference>
<keyword evidence="9" id="KW-0449">Lipoprotein</keyword>
<dbReference type="EnsemblMetazoa" id="CLYHEMT012928.1">
    <property type="protein sequence ID" value="CLYHEMP012928.1"/>
    <property type="gene ID" value="CLYHEMG012928"/>
</dbReference>
<dbReference type="PANTHER" id="PTHR23055:SF178">
    <property type="entry name" value="NEUROCALCIN HOMOLOG"/>
    <property type="match status" value="1"/>
</dbReference>
<evidence type="ECO:0000256" key="4">
    <source>
        <dbReference type="ARBA" id="ARBA00022723"/>
    </source>
</evidence>
<dbReference type="Pfam" id="PF00036">
    <property type="entry name" value="EF-hand_1"/>
    <property type="match status" value="1"/>
</dbReference>
<evidence type="ECO:0000256" key="7">
    <source>
        <dbReference type="ARBA" id="ARBA00023223"/>
    </source>
</evidence>
<accession>A0A7M5WTK4</accession>
<dbReference type="AlphaFoldDB" id="A0A7M5WTK4"/>
<keyword evidence="7" id="KW-0455">Luminescence</keyword>
<name>A0A7M5WTK4_9CNID</name>
<keyword evidence="8" id="KW-0599">Photoprotein</keyword>
<dbReference type="InterPro" id="IPR011992">
    <property type="entry name" value="EF-hand-dom_pair"/>
</dbReference>
<dbReference type="GO" id="GO:0005509">
    <property type="term" value="F:calcium ion binding"/>
    <property type="evidence" value="ECO:0007669"/>
    <property type="project" value="InterPro"/>
</dbReference>
<feature type="domain" description="EF-hand" evidence="10">
    <location>
        <begin position="62"/>
        <end position="97"/>
    </location>
</feature>
<dbReference type="OrthoDB" id="191686at2759"/>
<dbReference type="SMART" id="SM00054">
    <property type="entry name" value="EFh"/>
    <property type="match status" value="3"/>
</dbReference>
<dbReference type="InterPro" id="IPR002048">
    <property type="entry name" value="EF_hand_dom"/>
</dbReference>
<protein>
    <recommendedName>
        <fullName evidence="10">EF-hand domain-containing protein</fullName>
    </recommendedName>
</protein>
<organism evidence="11 12">
    <name type="scientific">Clytia hemisphaerica</name>
    <dbReference type="NCBI Taxonomy" id="252671"/>
    <lineage>
        <taxon>Eukaryota</taxon>
        <taxon>Metazoa</taxon>
        <taxon>Cnidaria</taxon>
        <taxon>Hydrozoa</taxon>
        <taxon>Hydroidolina</taxon>
        <taxon>Leptothecata</taxon>
        <taxon>Obeliida</taxon>
        <taxon>Clytiidae</taxon>
        <taxon>Clytia</taxon>
    </lineage>
</organism>
<keyword evidence="12" id="KW-1185">Reference proteome</keyword>
<dbReference type="PRINTS" id="PR00450">
    <property type="entry name" value="RECOVERIN"/>
</dbReference>
<feature type="domain" description="EF-hand" evidence="10">
    <location>
        <begin position="98"/>
        <end position="133"/>
    </location>
</feature>
<dbReference type="InterPro" id="IPR018247">
    <property type="entry name" value="EF_Hand_1_Ca_BS"/>
</dbReference>
<dbReference type="Proteomes" id="UP000594262">
    <property type="component" value="Unplaced"/>
</dbReference>
<evidence type="ECO:0000259" key="10">
    <source>
        <dbReference type="PROSITE" id="PS50222"/>
    </source>
</evidence>
<evidence type="ECO:0000256" key="8">
    <source>
        <dbReference type="ARBA" id="ARBA00023262"/>
    </source>
</evidence>
<evidence type="ECO:0000256" key="2">
    <source>
        <dbReference type="ARBA" id="ARBA00007828"/>
    </source>
</evidence>
<evidence type="ECO:0000256" key="5">
    <source>
        <dbReference type="ARBA" id="ARBA00022737"/>
    </source>
</evidence>
<dbReference type="Pfam" id="PF13499">
    <property type="entry name" value="EF-hand_7"/>
    <property type="match status" value="1"/>
</dbReference>
<dbReference type="CDD" id="cd00051">
    <property type="entry name" value="EFh"/>
    <property type="match status" value="2"/>
</dbReference>
<feature type="domain" description="EF-hand" evidence="10">
    <location>
        <begin position="146"/>
        <end position="181"/>
    </location>
</feature>
<keyword evidence="4" id="KW-0479">Metal-binding</keyword>
<evidence type="ECO:0000256" key="3">
    <source>
        <dbReference type="ARBA" id="ARBA00022707"/>
    </source>
</evidence>
<dbReference type="PROSITE" id="PS50222">
    <property type="entry name" value="EF_HAND_2"/>
    <property type="match status" value="3"/>
</dbReference>
<dbReference type="FunFam" id="1.10.238.10:FF:000009">
    <property type="entry name" value="Visinin-like protein 1"/>
    <property type="match status" value="1"/>
</dbReference>
<dbReference type="Gene3D" id="1.10.238.10">
    <property type="entry name" value="EF-hand"/>
    <property type="match status" value="1"/>
</dbReference>
<comment type="similarity">
    <text evidence="2">Belongs to the aequorin family.</text>
</comment>
<evidence type="ECO:0000313" key="11">
    <source>
        <dbReference type="EnsemblMetazoa" id="CLYHEMP012928.1"/>
    </source>
</evidence>